<keyword evidence="1" id="KW-1133">Transmembrane helix</keyword>
<accession>A0A2Z2N5K3</accession>
<evidence type="ECO:0000313" key="2">
    <source>
        <dbReference type="EMBL" id="ASJ17111.1"/>
    </source>
</evidence>
<keyword evidence="1" id="KW-0472">Membrane</keyword>
<feature type="transmembrane region" description="Helical" evidence="1">
    <location>
        <begin position="12"/>
        <end position="30"/>
    </location>
</feature>
<evidence type="ECO:0000256" key="1">
    <source>
        <dbReference type="SAM" id="Phobius"/>
    </source>
</evidence>
<protein>
    <submittedName>
        <fullName evidence="2">Uncharacterized protein</fullName>
    </submittedName>
</protein>
<evidence type="ECO:0000313" key="3">
    <source>
        <dbReference type="Proteomes" id="UP000250189"/>
    </source>
</evidence>
<dbReference type="EMBL" id="CP015193">
    <property type="protein sequence ID" value="ASJ17111.1"/>
    <property type="molecule type" value="Genomic_DNA"/>
</dbReference>
<dbReference type="Proteomes" id="UP000250189">
    <property type="component" value="Chromosome"/>
</dbReference>
<organism evidence="2 3">
    <name type="scientific">Thermococcus chitonophagus</name>
    <dbReference type="NCBI Taxonomy" id="54262"/>
    <lineage>
        <taxon>Archaea</taxon>
        <taxon>Methanobacteriati</taxon>
        <taxon>Methanobacteriota</taxon>
        <taxon>Thermococci</taxon>
        <taxon>Thermococcales</taxon>
        <taxon>Thermococcaceae</taxon>
        <taxon>Thermococcus</taxon>
    </lineage>
</organism>
<sequence length="108" mass="11774">MNEVSTGMDPAKFFALFVPTIIALIVAVTIPNPEKVAYDALTPAINGIYEQAQSQIGDPQLESSMELVKLSWNLLGFGIWLSEVLAPFAIIFSFLTKAGLLDGFDFSF</sequence>
<dbReference type="AlphaFoldDB" id="A0A2Z2N5K3"/>
<gene>
    <name evidence="2" type="ORF">A3L04_08530</name>
</gene>
<reference evidence="2 3" key="1">
    <citation type="submission" date="2016-04" db="EMBL/GenBank/DDBJ databases">
        <title>Complete genome sequence of Thermococcus chitonophagus type strain GC74.</title>
        <authorList>
            <person name="Oger P.M."/>
        </authorList>
    </citation>
    <scope>NUCLEOTIDE SEQUENCE [LARGE SCALE GENOMIC DNA]</scope>
    <source>
        <strain evidence="2 3">GC74</strain>
    </source>
</reference>
<feature type="transmembrane region" description="Helical" evidence="1">
    <location>
        <begin position="74"/>
        <end position="95"/>
    </location>
</feature>
<proteinExistence type="predicted"/>
<keyword evidence="3" id="KW-1185">Reference proteome</keyword>
<name>A0A2Z2N5K3_9EURY</name>
<keyword evidence="1" id="KW-0812">Transmembrane</keyword>